<keyword evidence="3" id="KW-1003">Cell membrane</keyword>
<dbReference type="GO" id="GO:0046872">
    <property type="term" value="F:metal ion binding"/>
    <property type="evidence" value="ECO:0007669"/>
    <property type="project" value="UniProtKB-KW"/>
</dbReference>
<evidence type="ECO:0000256" key="5">
    <source>
        <dbReference type="ARBA" id="ARBA00022692"/>
    </source>
</evidence>
<keyword evidence="2" id="KW-0813">Transport</keyword>
<feature type="transmembrane region" description="Helical" evidence="12">
    <location>
        <begin position="12"/>
        <end position="31"/>
    </location>
</feature>
<evidence type="ECO:0000259" key="13">
    <source>
        <dbReference type="Pfam" id="PF01292"/>
    </source>
</evidence>
<evidence type="ECO:0000256" key="9">
    <source>
        <dbReference type="ARBA" id="ARBA00023004"/>
    </source>
</evidence>
<comment type="similarity">
    <text evidence="11">Belongs to the cytochrome b561 family.</text>
</comment>
<evidence type="ECO:0000313" key="15">
    <source>
        <dbReference type="Proteomes" id="UP001516023"/>
    </source>
</evidence>
<evidence type="ECO:0000256" key="6">
    <source>
        <dbReference type="ARBA" id="ARBA00022723"/>
    </source>
</evidence>
<keyword evidence="4" id="KW-0349">Heme</keyword>
<organism evidence="14 15">
    <name type="scientific">Cyclotella cryptica</name>
    <dbReference type="NCBI Taxonomy" id="29204"/>
    <lineage>
        <taxon>Eukaryota</taxon>
        <taxon>Sar</taxon>
        <taxon>Stramenopiles</taxon>
        <taxon>Ochrophyta</taxon>
        <taxon>Bacillariophyta</taxon>
        <taxon>Coscinodiscophyceae</taxon>
        <taxon>Thalassiosirophycidae</taxon>
        <taxon>Stephanodiscales</taxon>
        <taxon>Stephanodiscaceae</taxon>
        <taxon>Cyclotella</taxon>
    </lineage>
</organism>
<dbReference type="SUPFAM" id="SSF81342">
    <property type="entry name" value="Transmembrane di-heme cytochromes"/>
    <property type="match status" value="1"/>
</dbReference>
<evidence type="ECO:0000256" key="7">
    <source>
        <dbReference type="ARBA" id="ARBA00022982"/>
    </source>
</evidence>
<dbReference type="AlphaFoldDB" id="A0ABD3P014"/>
<dbReference type="InterPro" id="IPR052168">
    <property type="entry name" value="Cytochrome_b561_oxidase"/>
</dbReference>
<dbReference type="EMBL" id="JABMIG020000326">
    <property type="protein sequence ID" value="KAL3781136.1"/>
    <property type="molecule type" value="Genomic_DNA"/>
</dbReference>
<dbReference type="InterPro" id="IPR011577">
    <property type="entry name" value="Cyt_b561_bac/Ni-Hgenase"/>
</dbReference>
<protein>
    <recommendedName>
        <fullName evidence="13">Cytochrome b561 bacterial/Ni-hydrogenase domain-containing protein</fullName>
    </recommendedName>
</protein>
<keyword evidence="9" id="KW-0408">Iron</keyword>
<dbReference type="Pfam" id="PF01292">
    <property type="entry name" value="Ni_hydr_CYTB"/>
    <property type="match status" value="1"/>
</dbReference>
<evidence type="ECO:0000256" key="4">
    <source>
        <dbReference type="ARBA" id="ARBA00022617"/>
    </source>
</evidence>
<feature type="transmembrane region" description="Helical" evidence="12">
    <location>
        <begin position="116"/>
        <end position="135"/>
    </location>
</feature>
<name>A0ABD3P014_9STRA</name>
<evidence type="ECO:0000256" key="1">
    <source>
        <dbReference type="ARBA" id="ARBA00004651"/>
    </source>
</evidence>
<accession>A0ABD3P014</accession>
<keyword evidence="7" id="KW-0249">Electron transport</keyword>
<evidence type="ECO:0000256" key="11">
    <source>
        <dbReference type="ARBA" id="ARBA00037975"/>
    </source>
</evidence>
<evidence type="ECO:0000256" key="8">
    <source>
        <dbReference type="ARBA" id="ARBA00022989"/>
    </source>
</evidence>
<comment type="caution">
    <text evidence="14">The sequence shown here is derived from an EMBL/GenBank/DDBJ whole genome shotgun (WGS) entry which is preliminary data.</text>
</comment>
<sequence length="194" mass="21835">MSAQAYTVLASYYHWLVAAPLMGSVASVMICQQSPKEEKGKWCVEFVVSFKYRLSVPYLYFKNLKRMFRHKSLGLLTGLIVAPRLGYRVFNAAKYQIGHPTGTGPIEAKLADASHFLLYGFMTIMPATGIAMGYYGGKGLPFFWTTIPGAKEANGDIAKKVNNYVHRDSDECHQRLIITLIKLHLHFTQELLHS</sequence>
<evidence type="ECO:0000313" key="14">
    <source>
        <dbReference type="EMBL" id="KAL3781136.1"/>
    </source>
</evidence>
<keyword evidence="15" id="KW-1185">Reference proteome</keyword>
<dbReference type="PANTHER" id="PTHR30529:SF1">
    <property type="entry name" value="CYTOCHROME B561 HOMOLOG 2"/>
    <property type="match status" value="1"/>
</dbReference>
<dbReference type="Proteomes" id="UP001516023">
    <property type="component" value="Unassembled WGS sequence"/>
</dbReference>
<keyword evidence="8 12" id="KW-1133">Transmembrane helix</keyword>
<dbReference type="InterPro" id="IPR016174">
    <property type="entry name" value="Di-haem_cyt_TM"/>
</dbReference>
<feature type="domain" description="Cytochrome b561 bacterial/Ni-hydrogenase" evidence="13">
    <location>
        <begin position="6"/>
        <end position="164"/>
    </location>
</feature>
<reference evidence="14 15" key="1">
    <citation type="journal article" date="2020" name="G3 (Bethesda)">
        <title>Improved Reference Genome for Cyclotella cryptica CCMP332, a Model for Cell Wall Morphogenesis, Salinity Adaptation, and Lipid Production in Diatoms (Bacillariophyta).</title>
        <authorList>
            <person name="Roberts W.R."/>
            <person name="Downey K.M."/>
            <person name="Ruck E.C."/>
            <person name="Traller J.C."/>
            <person name="Alverson A.J."/>
        </authorList>
    </citation>
    <scope>NUCLEOTIDE SEQUENCE [LARGE SCALE GENOMIC DNA]</scope>
    <source>
        <strain evidence="14 15">CCMP332</strain>
    </source>
</reference>
<keyword evidence="6" id="KW-0479">Metal-binding</keyword>
<dbReference type="GO" id="GO:0005886">
    <property type="term" value="C:plasma membrane"/>
    <property type="evidence" value="ECO:0007669"/>
    <property type="project" value="UniProtKB-SubCell"/>
</dbReference>
<dbReference type="PANTHER" id="PTHR30529">
    <property type="entry name" value="CYTOCHROME B561"/>
    <property type="match status" value="1"/>
</dbReference>
<evidence type="ECO:0000256" key="10">
    <source>
        <dbReference type="ARBA" id="ARBA00023136"/>
    </source>
</evidence>
<evidence type="ECO:0000256" key="12">
    <source>
        <dbReference type="SAM" id="Phobius"/>
    </source>
</evidence>
<keyword evidence="5 12" id="KW-0812">Transmembrane</keyword>
<evidence type="ECO:0000256" key="2">
    <source>
        <dbReference type="ARBA" id="ARBA00022448"/>
    </source>
</evidence>
<keyword evidence="10 12" id="KW-0472">Membrane</keyword>
<proteinExistence type="inferred from homology"/>
<comment type="subcellular location">
    <subcellularLocation>
        <location evidence="1">Cell membrane</location>
        <topology evidence="1">Multi-pass membrane protein</topology>
    </subcellularLocation>
</comment>
<gene>
    <name evidence="14" type="ORF">HJC23_001443</name>
</gene>
<evidence type="ECO:0000256" key="3">
    <source>
        <dbReference type="ARBA" id="ARBA00022475"/>
    </source>
</evidence>